<comment type="caution">
    <text evidence="2">The sequence shown here is derived from an EMBL/GenBank/DDBJ whole genome shotgun (WGS) entry which is preliminary data.</text>
</comment>
<accession>A0ABU3VYV3</accession>
<dbReference type="InterPro" id="IPR001387">
    <property type="entry name" value="Cro/C1-type_HTH"/>
</dbReference>
<dbReference type="Gene3D" id="1.10.260.40">
    <property type="entry name" value="lambda repressor-like DNA-binding domains"/>
    <property type="match status" value="1"/>
</dbReference>
<gene>
    <name evidence="2" type="ORF">RYS15_12320</name>
</gene>
<organism evidence="2 3">
    <name type="scientific">Marinobacter xestospongiae</name>
    <dbReference type="NCBI Taxonomy" id="994319"/>
    <lineage>
        <taxon>Bacteria</taxon>
        <taxon>Pseudomonadati</taxon>
        <taxon>Pseudomonadota</taxon>
        <taxon>Gammaproteobacteria</taxon>
        <taxon>Pseudomonadales</taxon>
        <taxon>Marinobacteraceae</taxon>
        <taxon>Marinobacter</taxon>
    </lineage>
</organism>
<evidence type="ECO:0000313" key="2">
    <source>
        <dbReference type="EMBL" id="MDV2079470.1"/>
    </source>
</evidence>
<name>A0ABU3VYV3_9GAMM</name>
<proteinExistence type="predicted"/>
<feature type="domain" description="HTH cro/C1-type" evidence="1">
    <location>
        <begin position="13"/>
        <end position="71"/>
    </location>
</feature>
<evidence type="ECO:0000259" key="1">
    <source>
        <dbReference type="PROSITE" id="PS50943"/>
    </source>
</evidence>
<reference evidence="2 3" key="1">
    <citation type="submission" date="2023-10" db="EMBL/GenBank/DDBJ databases">
        <title>Characteristics and mechanism of a salt-tolerant marine origin heterotrophic nitrifying- aerobic denitrifying bacteria Marinobacter xestospongiae HN1.</title>
        <authorList>
            <person name="Qi R."/>
        </authorList>
    </citation>
    <scope>NUCLEOTIDE SEQUENCE [LARGE SCALE GENOMIC DNA]</scope>
    <source>
        <strain evidence="2 3">HN1</strain>
    </source>
</reference>
<dbReference type="InterPro" id="IPR010982">
    <property type="entry name" value="Lambda_DNA-bd_dom_sf"/>
</dbReference>
<protein>
    <submittedName>
        <fullName evidence="2">Helix-turn-helix domain-containing protein</fullName>
    </submittedName>
</protein>
<dbReference type="Proteomes" id="UP001269819">
    <property type="component" value="Unassembled WGS sequence"/>
</dbReference>
<evidence type="ECO:0000313" key="3">
    <source>
        <dbReference type="Proteomes" id="UP001269819"/>
    </source>
</evidence>
<dbReference type="Pfam" id="PF13560">
    <property type="entry name" value="HTH_31"/>
    <property type="match status" value="1"/>
</dbReference>
<keyword evidence="3" id="KW-1185">Reference proteome</keyword>
<sequence length="140" mass="16060">MTMRYMQSFNHRLRRLREERSLSVIELADLCGIDERRIHAWESAQPQGRQYPDVGELVHLCVRLGAALETLLDLEDASNAGQLELPGLTNADGDELVRAVTELERALTVVQPSDQERELLRRFRAADQEQRQMILQLLVP</sequence>
<dbReference type="EMBL" id="JAWIIJ010000007">
    <property type="protein sequence ID" value="MDV2079470.1"/>
    <property type="molecule type" value="Genomic_DNA"/>
</dbReference>
<dbReference type="PROSITE" id="PS50943">
    <property type="entry name" value="HTH_CROC1"/>
    <property type="match status" value="1"/>
</dbReference>
<dbReference type="SUPFAM" id="SSF47413">
    <property type="entry name" value="lambda repressor-like DNA-binding domains"/>
    <property type="match status" value="1"/>
</dbReference>
<dbReference type="RefSeq" id="WP_248169241.1">
    <property type="nucleotide sequence ID" value="NZ_BAABBC010000001.1"/>
</dbReference>
<dbReference type="SMART" id="SM00530">
    <property type="entry name" value="HTH_XRE"/>
    <property type="match status" value="1"/>
</dbReference>